<dbReference type="Gene3D" id="3.90.1200.10">
    <property type="match status" value="2"/>
</dbReference>
<keyword evidence="1" id="KW-0444">Lipid biosynthesis</keyword>
<dbReference type="AlphaFoldDB" id="A0A8S2IPU7"/>
<proteinExistence type="inferred from homology"/>
<dbReference type="PANTHER" id="PTHR22603">
    <property type="entry name" value="CHOLINE/ETHANOALAMINE KINASE"/>
    <property type="match status" value="1"/>
</dbReference>
<name>A0A8S2IPU7_9BILA</name>
<dbReference type="GO" id="GO:0006646">
    <property type="term" value="P:phosphatidylethanolamine biosynthetic process"/>
    <property type="evidence" value="ECO:0007669"/>
    <property type="project" value="TreeGrafter"/>
</dbReference>
<dbReference type="Pfam" id="PF01633">
    <property type="entry name" value="Choline_kinase"/>
    <property type="match status" value="2"/>
</dbReference>
<dbReference type="GO" id="GO:0005737">
    <property type="term" value="C:cytoplasm"/>
    <property type="evidence" value="ECO:0007669"/>
    <property type="project" value="TreeGrafter"/>
</dbReference>
<evidence type="ECO:0000256" key="1">
    <source>
        <dbReference type="ARBA" id="ARBA00023209"/>
    </source>
</evidence>
<protein>
    <recommendedName>
        <fullName evidence="6">Choline kinase</fullName>
    </recommendedName>
</protein>
<dbReference type="PANTHER" id="PTHR22603:SF93">
    <property type="entry name" value="RE24176P"/>
    <property type="match status" value="1"/>
</dbReference>
<keyword evidence="2" id="KW-1208">Phospholipid metabolism</keyword>
<gene>
    <name evidence="4" type="ORF">BYL167_LOCUS974</name>
</gene>
<dbReference type="Proteomes" id="UP000681967">
    <property type="component" value="Unassembled WGS sequence"/>
</dbReference>
<keyword evidence="1" id="KW-0443">Lipid metabolism</keyword>
<accession>A0A8S2IPU7</accession>
<evidence type="ECO:0000256" key="2">
    <source>
        <dbReference type="ARBA" id="ARBA00023264"/>
    </source>
</evidence>
<dbReference type="SUPFAM" id="SSF56112">
    <property type="entry name" value="Protein kinase-like (PK-like)"/>
    <property type="match status" value="1"/>
</dbReference>
<dbReference type="EMBL" id="CAJOBH010000128">
    <property type="protein sequence ID" value="CAF3763112.1"/>
    <property type="molecule type" value="Genomic_DNA"/>
</dbReference>
<dbReference type="Gene3D" id="3.30.200.20">
    <property type="entry name" value="Phosphorylase Kinase, domain 1"/>
    <property type="match status" value="1"/>
</dbReference>
<dbReference type="GO" id="GO:0004103">
    <property type="term" value="F:choline kinase activity"/>
    <property type="evidence" value="ECO:0007669"/>
    <property type="project" value="TreeGrafter"/>
</dbReference>
<evidence type="ECO:0000313" key="4">
    <source>
        <dbReference type="EMBL" id="CAF3763112.1"/>
    </source>
</evidence>
<dbReference type="InterPro" id="IPR011009">
    <property type="entry name" value="Kinase-like_dom_sf"/>
</dbReference>
<evidence type="ECO:0000313" key="5">
    <source>
        <dbReference type="Proteomes" id="UP000681967"/>
    </source>
</evidence>
<evidence type="ECO:0008006" key="6">
    <source>
        <dbReference type="Google" id="ProtNLM"/>
    </source>
</evidence>
<dbReference type="GO" id="GO:0004305">
    <property type="term" value="F:ethanolamine kinase activity"/>
    <property type="evidence" value="ECO:0007669"/>
    <property type="project" value="TreeGrafter"/>
</dbReference>
<comment type="similarity">
    <text evidence="3">Belongs to the choline/ethanolamine kinase family.</text>
</comment>
<evidence type="ECO:0000256" key="3">
    <source>
        <dbReference type="ARBA" id="ARBA00038211"/>
    </source>
</evidence>
<keyword evidence="1" id="KW-0594">Phospholipid biosynthesis</keyword>
<organism evidence="4 5">
    <name type="scientific">Rotaria magnacalcarata</name>
    <dbReference type="NCBI Taxonomy" id="392030"/>
    <lineage>
        <taxon>Eukaryota</taxon>
        <taxon>Metazoa</taxon>
        <taxon>Spiralia</taxon>
        <taxon>Gnathifera</taxon>
        <taxon>Rotifera</taxon>
        <taxon>Eurotatoria</taxon>
        <taxon>Bdelloidea</taxon>
        <taxon>Philodinida</taxon>
        <taxon>Philodinidae</taxon>
        <taxon>Rotaria</taxon>
    </lineage>
</organism>
<reference evidence="4" key="1">
    <citation type="submission" date="2021-02" db="EMBL/GenBank/DDBJ databases">
        <authorList>
            <person name="Nowell W R."/>
        </authorList>
    </citation>
    <scope>NUCLEOTIDE SEQUENCE</scope>
</reference>
<comment type="caution">
    <text evidence="4">The sequence shown here is derived from an EMBL/GenBank/DDBJ whole genome shotgun (WGS) entry which is preliminary data.</text>
</comment>
<sequence>MLNNAIISNEKVTQSQALEWCQQFLGGIWSTISIDEMILERVPGGLSNYLYSCSLPKHIETQNSEPRKVLLRIYGEAHRQHRATLLIDSVVCTLLSERKLGPRVYGIFPDGRLEEFVEAESLLASEIRDENISRQIATVLGELHQIDMPLVKEPIWLFNTIERYVLETTSTMNKLRTNEDRQIFQEIQSMYTLINNPDKHTTTNDSHSNTVNSNPTELARQIMTEANYFALAAHFFWALWSIHMVVSTTIKFGYLEYARARLTAYHLQRDMLTMANNNKPIQVPPQFTEELLRSTKNPFYKSYMKSINKII</sequence>